<feature type="domain" description="Vanin C-terminal" evidence="2">
    <location>
        <begin position="4"/>
        <end position="167"/>
    </location>
</feature>
<comment type="caution">
    <text evidence="3">The sequence shown here is derived from an EMBL/GenBank/DDBJ whole genome shotgun (WGS) entry which is preliminary data.</text>
</comment>
<keyword evidence="1" id="KW-0378">Hydrolase</keyword>
<dbReference type="PANTHER" id="PTHR10609">
    <property type="entry name" value="BIOTINIDASE-RELATED"/>
    <property type="match status" value="1"/>
</dbReference>
<dbReference type="PANTHER" id="PTHR10609:SF14">
    <property type="entry name" value="BIOTINIDASE"/>
    <property type="match status" value="1"/>
</dbReference>
<dbReference type="GO" id="GO:0016787">
    <property type="term" value="F:hydrolase activity"/>
    <property type="evidence" value="ECO:0007669"/>
    <property type="project" value="UniProtKB-KW"/>
</dbReference>
<dbReference type="AlphaFoldDB" id="A0A0T6BFV5"/>
<organism evidence="3 4">
    <name type="scientific">Oryctes borbonicus</name>
    <dbReference type="NCBI Taxonomy" id="1629725"/>
    <lineage>
        <taxon>Eukaryota</taxon>
        <taxon>Metazoa</taxon>
        <taxon>Ecdysozoa</taxon>
        <taxon>Arthropoda</taxon>
        <taxon>Hexapoda</taxon>
        <taxon>Insecta</taxon>
        <taxon>Pterygota</taxon>
        <taxon>Neoptera</taxon>
        <taxon>Endopterygota</taxon>
        <taxon>Coleoptera</taxon>
        <taxon>Polyphaga</taxon>
        <taxon>Scarabaeiformia</taxon>
        <taxon>Scarabaeidae</taxon>
        <taxon>Dynastinae</taxon>
        <taxon>Oryctes</taxon>
    </lineage>
</organism>
<reference evidence="3 4" key="1">
    <citation type="submission" date="2015-09" db="EMBL/GenBank/DDBJ databases">
        <title>Draft genome of the scarab beetle Oryctes borbonicus.</title>
        <authorList>
            <person name="Meyer J.M."/>
            <person name="Markov G.V."/>
            <person name="Baskaran P."/>
            <person name="Herrmann M."/>
            <person name="Sommer R.J."/>
            <person name="Roedelsperger C."/>
        </authorList>
    </citation>
    <scope>NUCLEOTIDE SEQUENCE [LARGE SCALE GENOMIC DNA]</scope>
    <source>
        <strain evidence="3">OB123</strain>
        <tissue evidence="3">Whole animal</tissue>
    </source>
</reference>
<dbReference type="EMBL" id="LJIG01000720">
    <property type="protein sequence ID" value="KRT86220.1"/>
    <property type="molecule type" value="Genomic_DNA"/>
</dbReference>
<evidence type="ECO:0000259" key="2">
    <source>
        <dbReference type="Pfam" id="PF19018"/>
    </source>
</evidence>
<dbReference type="InterPro" id="IPR043957">
    <property type="entry name" value="Vanin_C"/>
</dbReference>
<dbReference type="Pfam" id="PF19018">
    <property type="entry name" value="Vanin_C"/>
    <property type="match status" value="1"/>
</dbReference>
<evidence type="ECO:0000313" key="3">
    <source>
        <dbReference type="EMBL" id="KRT86220.1"/>
    </source>
</evidence>
<gene>
    <name evidence="3" type="ORF">AMK59_82</name>
</gene>
<name>A0A0T6BFV5_9SCAR</name>
<evidence type="ECO:0000313" key="4">
    <source>
        <dbReference type="Proteomes" id="UP000051574"/>
    </source>
</evidence>
<keyword evidence="4" id="KW-1185">Reference proteome</keyword>
<proteinExistence type="predicted"/>
<evidence type="ECO:0000256" key="1">
    <source>
        <dbReference type="ARBA" id="ARBA00022801"/>
    </source>
</evidence>
<dbReference type="Proteomes" id="UP000051574">
    <property type="component" value="Unassembled WGS sequence"/>
</dbReference>
<sequence>MHENMKLYTFRDLPLNVKAISDQICSQGTDFCCDYDIEFITSLTAKSTIYKMAAFFGRRGFQGAVTSINTIAVRTCALLHCSSADNMSCGLFNATSNVNFRSIRIRARLPSTNSSYQPATLDTDHAPLTSFNFCTILDEVSEEVRLDMYVNNPEKLFSFGIFGRVHTLDLPKGRGAASSVHVTLFAIITCICLVLQEPPII</sequence>
<dbReference type="InterPro" id="IPR040154">
    <property type="entry name" value="Biotinidase/VNN"/>
</dbReference>
<protein>
    <recommendedName>
        <fullName evidence="2">Vanin C-terminal domain-containing protein</fullName>
    </recommendedName>
</protein>
<dbReference type="OrthoDB" id="10250282at2759"/>
<accession>A0A0T6BFV5</accession>